<proteinExistence type="evidence at transcript level"/>
<evidence type="ECO:0000256" key="2">
    <source>
        <dbReference type="ARBA" id="ARBA00022670"/>
    </source>
</evidence>
<dbReference type="MEROPS" id="S01.011"/>
<dbReference type="Pfam" id="PF00089">
    <property type="entry name" value="Trypsin"/>
    <property type="match status" value="1"/>
</dbReference>
<dbReference type="OrthoDB" id="546450at2759"/>
<evidence type="ECO:0000256" key="7">
    <source>
        <dbReference type="ARBA" id="ARBA00022837"/>
    </source>
</evidence>
<reference evidence="14" key="1">
    <citation type="submission" date="2002-02" db="EMBL/GenBank/DDBJ databases">
        <title>Complete cDNA sequence of a serine protease from Ciona intestinalis.</title>
        <authorList>
            <person name="Hammond J.A."/>
            <person name="Nakao M."/>
            <person name="Yano T."/>
            <person name="Kemp G.D."/>
            <person name="Smith V.J."/>
        </authorList>
    </citation>
    <scope>NUCLEOTIDE SEQUENCE</scope>
    <source>
        <tissue evidence="14">Hepatopancreas</tissue>
    </source>
</reference>
<dbReference type="InterPro" id="IPR001254">
    <property type="entry name" value="Trypsin_dom"/>
</dbReference>
<organism evidence="14">
    <name type="scientific">Ciona intestinalis</name>
    <name type="common">Transparent sea squirt</name>
    <name type="synonym">Ascidia intestinalis</name>
    <dbReference type="NCBI Taxonomy" id="7719"/>
    <lineage>
        <taxon>Eukaryota</taxon>
        <taxon>Metazoa</taxon>
        <taxon>Chordata</taxon>
        <taxon>Tunicata</taxon>
        <taxon>Ascidiacea</taxon>
        <taxon>Phlebobranchia</taxon>
        <taxon>Cionidae</taxon>
        <taxon>Ciona</taxon>
    </lineage>
</organism>
<dbReference type="InterPro" id="IPR018097">
    <property type="entry name" value="EGF_Ca-bd_CS"/>
</dbReference>
<dbReference type="FunFam" id="2.10.25.10:FF:000037">
    <property type="entry name" value="Signal peptide, CUB domain and EGF-like domain-containing 2"/>
    <property type="match status" value="1"/>
</dbReference>
<dbReference type="Gene3D" id="1.10.10.1940">
    <property type="match status" value="1"/>
</dbReference>
<evidence type="ECO:0000256" key="5">
    <source>
        <dbReference type="ARBA" id="ARBA00022801"/>
    </source>
</evidence>
<protein>
    <submittedName>
        <fullName evidence="14">Putative coagulation serine protease</fullName>
    </submittedName>
</protein>
<dbReference type="Gene3D" id="2.10.25.10">
    <property type="entry name" value="Laminin"/>
    <property type="match status" value="2"/>
</dbReference>
<dbReference type="FunFam" id="2.40.10.10:FF:000003">
    <property type="entry name" value="Transmembrane serine protease 3"/>
    <property type="match status" value="1"/>
</dbReference>
<dbReference type="SUPFAM" id="SSF57196">
    <property type="entry name" value="EGF/Laminin"/>
    <property type="match status" value="1"/>
</dbReference>
<dbReference type="GeneID" id="100178279"/>
<dbReference type="Pfam" id="PF01549">
    <property type="entry name" value="ShK"/>
    <property type="match status" value="2"/>
</dbReference>
<dbReference type="EMBL" id="AJ431685">
    <property type="protein sequence ID" value="CAD24308.1"/>
    <property type="molecule type" value="mRNA"/>
</dbReference>
<dbReference type="PROSITE" id="PS00134">
    <property type="entry name" value="TRYPSIN_HIS"/>
    <property type="match status" value="1"/>
</dbReference>
<dbReference type="PANTHER" id="PTHR24252:SF27">
    <property type="entry name" value="TRANSMEMBRANE PROTEASE SERINE 3-LIKE"/>
    <property type="match status" value="1"/>
</dbReference>
<dbReference type="CDD" id="cd00190">
    <property type="entry name" value="Tryp_SPc"/>
    <property type="match status" value="1"/>
</dbReference>
<evidence type="ECO:0000256" key="4">
    <source>
        <dbReference type="ARBA" id="ARBA00022737"/>
    </source>
</evidence>
<dbReference type="InterPro" id="IPR043504">
    <property type="entry name" value="Peptidase_S1_PA_chymotrypsin"/>
</dbReference>
<keyword evidence="6 11" id="KW-0720">Serine protease</keyword>
<sequence length="470" mass="52172">MHYIHSYNILDYIKKIQIFYLDPCSLTNGGCNQLCNWTGNAAICGCQSGYRLQSDNRTCEDIDECTEGPNPCYFRFPAFCVNTIGSYSCQPYRCNGTNEMNYYRSGSCCKVRNGSCGTTASIRSMVEPVVPIETERRVFRGMASVVSAWPWMAQVLYRSHPHCGATLISDRWLVSAAHCFRSVSYSGLLVYLGTTRSSHLTHLDTTRRQRREVEQIIVHPGFTAEYLNDVALIKLSRPVVFNDIITPICLPCGETPSPGDKCWVTGFGRTENTGYDSSQTLQEVDVPIVNTTQCMEAYRGVHVIDENMMMCAGYEAGGKDACNGDSGGPLACQRADSCDWYLSGVTSFGRGCGLARYYGVYVNVVHYEGWIRTQMGNDSTGLCPRQYNPCKGLVDAHTDCASKLDKCRSFPSYMATNCARSCCQLNNGEITNCQDSADSAEACKLYVGYCSNPAMSSFMREKCRRTCGFC</sequence>
<evidence type="ECO:0000259" key="13">
    <source>
        <dbReference type="PROSITE" id="PS51670"/>
    </source>
</evidence>
<evidence type="ECO:0000313" key="14">
    <source>
        <dbReference type="EMBL" id="CAD24308.1"/>
    </source>
</evidence>
<keyword evidence="5 11" id="KW-0378">Hydrolase</keyword>
<dbReference type="CDD" id="cd00054">
    <property type="entry name" value="EGF_CA"/>
    <property type="match status" value="1"/>
</dbReference>
<dbReference type="AlphaFoldDB" id="Q8T3A1"/>
<evidence type="ECO:0000256" key="1">
    <source>
        <dbReference type="ARBA" id="ARBA00022536"/>
    </source>
</evidence>
<feature type="domain" description="Peptidase S1" evidence="12">
    <location>
        <begin position="138"/>
        <end position="376"/>
    </location>
</feature>
<name>Q8T3A1_CIOIN</name>
<dbReference type="GO" id="GO:0006508">
    <property type="term" value="P:proteolysis"/>
    <property type="evidence" value="ECO:0007669"/>
    <property type="project" value="UniProtKB-KW"/>
</dbReference>
<gene>
    <name evidence="14" type="primary">sp3</name>
</gene>
<evidence type="ECO:0000256" key="8">
    <source>
        <dbReference type="ARBA" id="ARBA00023157"/>
    </source>
</evidence>
<keyword evidence="8" id="KW-1015">Disulfide bond</keyword>
<feature type="domain" description="ShKT" evidence="13">
    <location>
        <begin position="433"/>
        <end position="470"/>
    </location>
</feature>
<dbReference type="Gene3D" id="2.40.10.10">
    <property type="entry name" value="Trypsin-like serine proteases"/>
    <property type="match status" value="1"/>
</dbReference>
<evidence type="ECO:0000256" key="9">
    <source>
        <dbReference type="ARBA" id="ARBA00023180"/>
    </source>
</evidence>
<dbReference type="GO" id="GO:0004252">
    <property type="term" value="F:serine-type endopeptidase activity"/>
    <property type="evidence" value="ECO:0007669"/>
    <property type="project" value="InterPro"/>
</dbReference>
<keyword evidence="3" id="KW-0732">Signal</keyword>
<dbReference type="Pfam" id="PF14670">
    <property type="entry name" value="FXa_inhibition"/>
    <property type="match status" value="1"/>
</dbReference>
<dbReference type="GO" id="GO:0005509">
    <property type="term" value="F:calcium ion binding"/>
    <property type="evidence" value="ECO:0007669"/>
    <property type="project" value="InterPro"/>
</dbReference>
<evidence type="ECO:0000256" key="6">
    <source>
        <dbReference type="ARBA" id="ARBA00022825"/>
    </source>
</evidence>
<dbReference type="SMART" id="SM00020">
    <property type="entry name" value="Tryp_SPc"/>
    <property type="match status" value="1"/>
</dbReference>
<keyword evidence="2 11" id="KW-0645">Protease</keyword>
<dbReference type="PROSITE" id="PS01187">
    <property type="entry name" value="EGF_CA"/>
    <property type="match status" value="1"/>
</dbReference>
<dbReference type="PROSITE" id="PS50240">
    <property type="entry name" value="TRYPSIN_DOM"/>
    <property type="match status" value="1"/>
</dbReference>
<keyword evidence="7" id="KW-0106">Calcium</keyword>
<dbReference type="PROSITE" id="PS00135">
    <property type="entry name" value="TRYPSIN_SER"/>
    <property type="match status" value="1"/>
</dbReference>
<evidence type="ECO:0000259" key="12">
    <source>
        <dbReference type="PROSITE" id="PS50240"/>
    </source>
</evidence>
<dbReference type="SMART" id="SM00254">
    <property type="entry name" value="ShKT"/>
    <property type="match status" value="2"/>
</dbReference>
<dbReference type="SUPFAM" id="SSF50494">
    <property type="entry name" value="Trypsin-like serine proteases"/>
    <property type="match status" value="1"/>
</dbReference>
<dbReference type="PANTHER" id="PTHR24252">
    <property type="entry name" value="ACROSIN-RELATED"/>
    <property type="match status" value="1"/>
</dbReference>
<dbReference type="PRINTS" id="PR00722">
    <property type="entry name" value="CHYMOTRYPSIN"/>
</dbReference>
<keyword evidence="4" id="KW-0677">Repeat</keyword>
<evidence type="ECO:0000256" key="3">
    <source>
        <dbReference type="ARBA" id="ARBA00022729"/>
    </source>
</evidence>
<dbReference type="InterPro" id="IPR001314">
    <property type="entry name" value="Peptidase_S1A"/>
</dbReference>
<evidence type="ECO:0000256" key="11">
    <source>
        <dbReference type="RuleBase" id="RU363034"/>
    </source>
</evidence>
<dbReference type="PROSITE" id="PS51670">
    <property type="entry name" value="SHKT"/>
    <property type="match status" value="1"/>
</dbReference>
<comment type="caution">
    <text evidence="10">Lacks conserved residue(s) required for the propagation of feature annotation.</text>
</comment>
<accession>Q8T3A1</accession>
<dbReference type="InterPro" id="IPR009003">
    <property type="entry name" value="Peptidase_S1_PA"/>
</dbReference>
<evidence type="ECO:0000256" key="10">
    <source>
        <dbReference type="PROSITE-ProRule" id="PRU01005"/>
    </source>
</evidence>
<dbReference type="InterPro" id="IPR018114">
    <property type="entry name" value="TRYPSIN_HIS"/>
</dbReference>
<keyword evidence="9" id="KW-0325">Glycoprotein</keyword>
<keyword evidence="1" id="KW-0245">EGF-like domain</keyword>
<dbReference type="InterPro" id="IPR033116">
    <property type="entry name" value="TRYPSIN_SER"/>
</dbReference>
<dbReference type="InterPro" id="IPR003582">
    <property type="entry name" value="ShKT_dom"/>
</dbReference>